<comment type="similarity">
    <text evidence="2">Belongs to the UPF0437 family.</text>
</comment>
<evidence type="ECO:0000313" key="4">
    <source>
        <dbReference type="Proteomes" id="UP001139068"/>
    </source>
</evidence>
<dbReference type="EMBL" id="JAIVFL010000001">
    <property type="protein sequence ID" value="MCI4673634.1"/>
    <property type="molecule type" value="Genomic_DNA"/>
</dbReference>
<keyword evidence="4" id="KW-1185">Reference proteome</keyword>
<reference evidence="3" key="1">
    <citation type="journal article" date="2022" name="ISME J.">
        <title>Identification of active gaseous-alkane degraders at natural gas seeps.</title>
        <authorList>
            <person name="Farhan Ul Haque M."/>
            <person name="Hernandez M."/>
            <person name="Crombie A.T."/>
            <person name="Murrell J.C."/>
        </authorList>
    </citation>
    <scope>NUCLEOTIDE SEQUENCE</scope>
    <source>
        <strain evidence="3">ANDR5</strain>
    </source>
</reference>
<organism evidence="3 4">
    <name type="scientific">Candidatus Mycolicibacterium alkanivorans</name>
    <dbReference type="NCBI Taxonomy" id="2954114"/>
    <lineage>
        <taxon>Bacteria</taxon>
        <taxon>Bacillati</taxon>
        <taxon>Actinomycetota</taxon>
        <taxon>Actinomycetes</taxon>
        <taxon>Mycobacteriales</taxon>
        <taxon>Mycobacteriaceae</taxon>
        <taxon>Mycolicibacterium</taxon>
    </lineage>
</organism>
<dbReference type="Pfam" id="PF05082">
    <property type="entry name" value="Rop-like"/>
    <property type="match status" value="1"/>
</dbReference>
<name>A0ABS9YQV9_9MYCO</name>
<evidence type="ECO:0000256" key="1">
    <source>
        <dbReference type="ARBA" id="ARBA00023231"/>
    </source>
</evidence>
<comment type="caution">
    <text evidence="3">The sequence shown here is derived from an EMBL/GenBank/DDBJ whole genome shotgun (WGS) entry which is preliminary data.</text>
</comment>
<evidence type="ECO:0000256" key="2">
    <source>
        <dbReference type="ARBA" id="ARBA00044954"/>
    </source>
</evidence>
<evidence type="ECO:0000313" key="3">
    <source>
        <dbReference type="EMBL" id="MCI4673634.1"/>
    </source>
</evidence>
<dbReference type="InterPro" id="IPR029012">
    <property type="entry name" value="Helix_hairpin_bin_sf"/>
</dbReference>
<proteinExistence type="inferred from homology"/>
<dbReference type="RefSeq" id="WP_243070152.1">
    <property type="nucleotide sequence ID" value="NZ_JAIVFL010000001.1"/>
</dbReference>
<sequence>MTNPERAEEIRAELKKLKYSAMQLKLDLHDLAEDLPIDWERLPAVAARTFDTYSAIAGLERELAQGATT</sequence>
<dbReference type="Proteomes" id="UP001139068">
    <property type="component" value="Unassembled WGS sequence"/>
</dbReference>
<accession>A0ABS9YQV9</accession>
<keyword evidence="1" id="KW-0535">Nitrogen fixation</keyword>
<dbReference type="PIRSF" id="PIRSF037676">
    <property type="entry name" value="DUF683"/>
    <property type="match status" value="1"/>
</dbReference>
<dbReference type="InterPro" id="IPR007774">
    <property type="entry name" value="Put_N_fixation"/>
</dbReference>
<dbReference type="Gene3D" id="1.10.287.660">
    <property type="entry name" value="Helix hairpin bin"/>
    <property type="match status" value="1"/>
</dbReference>
<protein>
    <submittedName>
        <fullName evidence="3">Uncharacterized protein</fullName>
    </submittedName>
</protein>
<gene>
    <name evidence="3" type="ORF">K9U37_01130</name>
</gene>